<keyword evidence="10" id="KW-1185">Reference proteome</keyword>
<dbReference type="Pfam" id="PF02397">
    <property type="entry name" value="Bac_transf"/>
    <property type="match status" value="1"/>
</dbReference>
<evidence type="ECO:0000256" key="1">
    <source>
        <dbReference type="ARBA" id="ARBA00004141"/>
    </source>
</evidence>
<keyword evidence="4 7" id="KW-0812">Transmembrane</keyword>
<evidence type="ECO:0000256" key="5">
    <source>
        <dbReference type="ARBA" id="ARBA00022989"/>
    </source>
</evidence>
<protein>
    <submittedName>
        <fullName evidence="9">Exopolysaccharide biosynthesis polyprenyl glycosylphosphotransferase</fullName>
    </submittedName>
</protein>
<keyword evidence="5 7" id="KW-1133">Transmembrane helix</keyword>
<dbReference type="InterPro" id="IPR017475">
    <property type="entry name" value="EPS_sugar_tfrase"/>
</dbReference>
<dbReference type="EMBL" id="JACCFP010000001">
    <property type="protein sequence ID" value="NYJ02828.1"/>
    <property type="molecule type" value="Genomic_DNA"/>
</dbReference>
<feature type="transmembrane region" description="Helical" evidence="7">
    <location>
        <begin position="123"/>
        <end position="143"/>
    </location>
</feature>
<feature type="transmembrane region" description="Helical" evidence="7">
    <location>
        <begin position="20"/>
        <end position="44"/>
    </location>
</feature>
<reference evidence="9 10" key="1">
    <citation type="submission" date="2020-07" db="EMBL/GenBank/DDBJ databases">
        <title>Sequencing the genomes of 1000 actinobacteria strains.</title>
        <authorList>
            <person name="Klenk H.-P."/>
        </authorList>
    </citation>
    <scope>NUCLEOTIDE SEQUENCE [LARGE SCALE GENOMIC DNA]</scope>
    <source>
        <strain evidence="9 10">DSM 103833</strain>
    </source>
</reference>
<evidence type="ECO:0000313" key="10">
    <source>
        <dbReference type="Proteomes" id="UP000530424"/>
    </source>
</evidence>
<feature type="transmembrane region" description="Helical" evidence="7">
    <location>
        <begin position="95"/>
        <end position="117"/>
    </location>
</feature>
<dbReference type="GO" id="GO:0016780">
    <property type="term" value="F:phosphotransferase activity, for other substituted phosphate groups"/>
    <property type="evidence" value="ECO:0007669"/>
    <property type="project" value="TreeGrafter"/>
</dbReference>
<feature type="domain" description="Bacterial sugar transferase" evidence="8">
    <location>
        <begin position="292"/>
        <end position="479"/>
    </location>
</feature>
<dbReference type="Gene3D" id="3.40.50.720">
    <property type="entry name" value="NAD(P)-binding Rossmann-like Domain"/>
    <property type="match status" value="1"/>
</dbReference>
<evidence type="ECO:0000256" key="2">
    <source>
        <dbReference type="ARBA" id="ARBA00006464"/>
    </source>
</evidence>
<evidence type="ECO:0000256" key="6">
    <source>
        <dbReference type="ARBA" id="ARBA00023136"/>
    </source>
</evidence>
<dbReference type="AlphaFoldDB" id="A0A853C8R9"/>
<organism evidence="9 10">
    <name type="scientific">Nocardioides thalensis</name>
    <dbReference type="NCBI Taxonomy" id="1914755"/>
    <lineage>
        <taxon>Bacteria</taxon>
        <taxon>Bacillati</taxon>
        <taxon>Actinomycetota</taxon>
        <taxon>Actinomycetes</taxon>
        <taxon>Propionibacteriales</taxon>
        <taxon>Nocardioidaceae</taxon>
        <taxon>Nocardioides</taxon>
    </lineage>
</organism>
<dbReference type="Pfam" id="PF13727">
    <property type="entry name" value="CoA_binding_3"/>
    <property type="match status" value="1"/>
</dbReference>
<evidence type="ECO:0000259" key="8">
    <source>
        <dbReference type="Pfam" id="PF02397"/>
    </source>
</evidence>
<comment type="caution">
    <text evidence="9">The sequence shown here is derived from an EMBL/GenBank/DDBJ whole genome shotgun (WGS) entry which is preliminary data.</text>
</comment>
<evidence type="ECO:0000256" key="4">
    <source>
        <dbReference type="ARBA" id="ARBA00022692"/>
    </source>
</evidence>
<sequence>MTTMMERTRQLVGAEPSRTLRYVPVAVLAVDLAMMVVVGALALYGREQLRFLNPVDGVRESLGVAGPLIVAGWIAMVALVGGYRHDAFGSGTAEYRSVVNASFLTAGLVGIGCYLAKFELSRGWFLLAFAIGLPGLIASRWLARRLLRSARRHGFLQVRVLVSGTPDHIDEVTDVLRREAWLGYRIVGAVTRERDLVEETATGVPVLGLATDVTMVAEDAHADVIVFASGGLDSAKEMREKVWELEERGIKVVVAPSLDDISSDRITVRPVGGLPLIHVDSPRWSDAASFGKRLFDVVGSAMLILALGPVFLFATAQIWLHDRGPILFRQKRAGRHGEMFECLKFRTMVPDADRLIAELLADQDHDGLLFKMKDDPRITRPGRWLRRFSVDELPQLFNVLRGDMSLVGPRPQVQREVDLYHGGMSRRLLVRPGMTGLWQVSGRNDLSAEEAMRLDLFYVDNWSMLQDVAILVRTAGAVVSSRGAY</sequence>
<feature type="transmembrane region" description="Helical" evidence="7">
    <location>
        <begin position="294"/>
        <end position="320"/>
    </location>
</feature>
<dbReference type="InterPro" id="IPR003362">
    <property type="entry name" value="Bact_transf"/>
</dbReference>
<keyword evidence="3 9" id="KW-0808">Transferase</keyword>
<proteinExistence type="inferred from homology"/>
<dbReference type="Proteomes" id="UP000530424">
    <property type="component" value="Unassembled WGS sequence"/>
</dbReference>
<dbReference type="PANTHER" id="PTHR30576">
    <property type="entry name" value="COLANIC BIOSYNTHESIS UDP-GLUCOSE LIPID CARRIER TRANSFERASE"/>
    <property type="match status" value="1"/>
</dbReference>
<comment type="similarity">
    <text evidence="2">Belongs to the bacterial sugar transferase family.</text>
</comment>
<keyword evidence="6 7" id="KW-0472">Membrane</keyword>
<gene>
    <name evidence="9" type="ORF">HNR19_003526</name>
</gene>
<feature type="transmembrane region" description="Helical" evidence="7">
    <location>
        <begin position="64"/>
        <end position="83"/>
    </location>
</feature>
<dbReference type="GO" id="GO:0016020">
    <property type="term" value="C:membrane"/>
    <property type="evidence" value="ECO:0007669"/>
    <property type="project" value="UniProtKB-SubCell"/>
</dbReference>
<dbReference type="PANTHER" id="PTHR30576:SF10">
    <property type="entry name" value="SLL5057 PROTEIN"/>
    <property type="match status" value="1"/>
</dbReference>
<evidence type="ECO:0000256" key="7">
    <source>
        <dbReference type="SAM" id="Phobius"/>
    </source>
</evidence>
<name>A0A853C8R9_9ACTN</name>
<evidence type="ECO:0000313" key="9">
    <source>
        <dbReference type="EMBL" id="NYJ02828.1"/>
    </source>
</evidence>
<dbReference type="NCBIfam" id="TIGR03025">
    <property type="entry name" value="EPS_sugtrans"/>
    <property type="match status" value="1"/>
</dbReference>
<accession>A0A853C8R9</accession>
<evidence type="ECO:0000256" key="3">
    <source>
        <dbReference type="ARBA" id="ARBA00022679"/>
    </source>
</evidence>
<comment type="subcellular location">
    <subcellularLocation>
        <location evidence="1">Membrane</location>
        <topology evidence="1">Multi-pass membrane protein</topology>
    </subcellularLocation>
</comment>